<sequence>MTHTFPVLSGLRIGHAGDPALKSGATVLLPDVPAVAGVHVGGGAPGTRETDLLRPEATVERVDAIVLSGGSAFGLAAADGAMSWLAGQGRGFAVGPVRVPIVPAAILFDLANGGDKTAVAGGGPSRYRAFGTAACEAAATTTTLGTVGAGTGAFTADLKGGFGAASAALACGATVQAFVAANPLGRATLGSTPHFRAAPFEIDGEFGGLGLPSPMPADAGAAVTKLGARAGGNTTIAVIATDLALAPAQATRIAAAAHDGLALSIYPVHTPMDGDTVFVLSTGRVPLRDPARDLTELSAGAAAALARAVARAVYEAAPAPGDPAPTWRERYGLTA</sequence>
<dbReference type="InterPro" id="IPR005321">
    <property type="entry name" value="Peptidase_S58_DmpA"/>
</dbReference>
<evidence type="ECO:0000256" key="1">
    <source>
        <dbReference type="ARBA" id="ARBA00007068"/>
    </source>
</evidence>
<dbReference type="InterPro" id="IPR016117">
    <property type="entry name" value="ArgJ-like_dom_sf"/>
</dbReference>
<dbReference type="AlphaFoldDB" id="A0A964T4B7"/>
<protein>
    <submittedName>
        <fullName evidence="2">Peptidase T4</fullName>
    </submittedName>
</protein>
<proteinExistence type="inferred from homology"/>
<dbReference type="OrthoDB" id="9808347at2"/>
<dbReference type="Pfam" id="PF03576">
    <property type="entry name" value="Peptidase_S58"/>
    <property type="match status" value="1"/>
</dbReference>
<dbReference type="Proteomes" id="UP000773614">
    <property type="component" value="Unassembled WGS sequence"/>
</dbReference>
<reference evidence="2" key="1">
    <citation type="submission" date="2019-03" db="EMBL/GenBank/DDBJ databases">
        <title>Afifella sp. nov., isolated from activated sludge.</title>
        <authorList>
            <person name="Li Q."/>
            <person name="Liu Y."/>
        </authorList>
    </citation>
    <scope>NUCLEOTIDE SEQUENCE</scope>
    <source>
        <strain evidence="2">L72</strain>
    </source>
</reference>
<dbReference type="SUPFAM" id="SSF56266">
    <property type="entry name" value="DmpA/ArgJ-like"/>
    <property type="match status" value="1"/>
</dbReference>
<gene>
    <name evidence="2" type="ORF">E4O86_10205</name>
</gene>
<dbReference type="PANTHER" id="PTHR36512">
    <property type="entry name" value="D-AMINOPEPTIDASE"/>
    <property type="match status" value="1"/>
</dbReference>
<keyword evidence="3" id="KW-1185">Reference proteome</keyword>
<evidence type="ECO:0000313" key="2">
    <source>
        <dbReference type="EMBL" id="MYZ48084.1"/>
    </source>
</evidence>
<name>A0A964T4B7_9HYPH</name>
<comment type="similarity">
    <text evidence="1">Belongs to the peptidase S58 family.</text>
</comment>
<dbReference type="GO" id="GO:0004177">
    <property type="term" value="F:aminopeptidase activity"/>
    <property type="evidence" value="ECO:0007669"/>
    <property type="project" value="TreeGrafter"/>
</dbReference>
<dbReference type="EMBL" id="SPKJ01000028">
    <property type="protein sequence ID" value="MYZ48084.1"/>
    <property type="molecule type" value="Genomic_DNA"/>
</dbReference>
<dbReference type="RefSeq" id="WP_161140431.1">
    <property type="nucleotide sequence ID" value="NZ_SPKJ01000028.1"/>
</dbReference>
<organism evidence="2 3">
    <name type="scientific">Propylenella binzhouense</name>
    <dbReference type="NCBI Taxonomy" id="2555902"/>
    <lineage>
        <taxon>Bacteria</taxon>
        <taxon>Pseudomonadati</taxon>
        <taxon>Pseudomonadota</taxon>
        <taxon>Alphaproteobacteria</taxon>
        <taxon>Hyphomicrobiales</taxon>
        <taxon>Propylenellaceae</taxon>
        <taxon>Propylenella</taxon>
    </lineage>
</organism>
<comment type="caution">
    <text evidence="2">The sequence shown here is derived from an EMBL/GenBank/DDBJ whole genome shotgun (WGS) entry which is preliminary data.</text>
</comment>
<dbReference type="PANTHER" id="PTHR36512:SF3">
    <property type="entry name" value="BLR5678 PROTEIN"/>
    <property type="match status" value="1"/>
</dbReference>
<dbReference type="Gene3D" id="3.60.70.12">
    <property type="entry name" value="L-amino peptidase D-ALA esterase/amidase"/>
    <property type="match status" value="1"/>
</dbReference>
<evidence type="ECO:0000313" key="3">
    <source>
        <dbReference type="Proteomes" id="UP000773614"/>
    </source>
</evidence>
<accession>A0A964T4B7</accession>